<proteinExistence type="predicted"/>
<name>A0AAD7HH58_9AGAR</name>
<dbReference type="AlphaFoldDB" id="A0AAD7HH58"/>
<keyword evidence="3" id="KW-1185">Reference proteome</keyword>
<reference evidence="2" key="1">
    <citation type="submission" date="2023-03" db="EMBL/GenBank/DDBJ databases">
        <title>Massive genome expansion in bonnet fungi (Mycena s.s.) driven by repeated elements and novel gene families across ecological guilds.</title>
        <authorList>
            <consortium name="Lawrence Berkeley National Laboratory"/>
            <person name="Harder C.B."/>
            <person name="Miyauchi S."/>
            <person name="Viragh M."/>
            <person name="Kuo A."/>
            <person name="Thoen E."/>
            <person name="Andreopoulos B."/>
            <person name="Lu D."/>
            <person name="Skrede I."/>
            <person name="Drula E."/>
            <person name="Henrissat B."/>
            <person name="Morin E."/>
            <person name="Kohler A."/>
            <person name="Barry K."/>
            <person name="LaButti K."/>
            <person name="Morin E."/>
            <person name="Salamov A."/>
            <person name="Lipzen A."/>
            <person name="Mereny Z."/>
            <person name="Hegedus B."/>
            <person name="Baldrian P."/>
            <person name="Stursova M."/>
            <person name="Weitz H."/>
            <person name="Taylor A."/>
            <person name="Grigoriev I.V."/>
            <person name="Nagy L.G."/>
            <person name="Martin F."/>
            <person name="Kauserud H."/>
        </authorList>
    </citation>
    <scope>NUCLEOTIDE SEQUENCE</scope>
    <source>
        <strain evidence="2">CBHHK188m</strain>
    </source>
</reference>
<comment type="caution">
    <text evidence="2">The sequence shown here is derived from an EMBL/GenBank/DDBJ whole genome shotgun (WGS) entry which is preliminary data.</text>
</comment>
<dbReference type="InterPro" id="IPR041457">
    <property type="entry name" value="CxC2_KDZ-assoc"/>
</dbReference>
<evidence type="ECO:0000313" key="3">
    <source>
        <dbReference type="Proteomes" id="UP001215280"/>
    </source>
</evidence>
<evidence type="ECO:0000313" key="2">
    <source>
        <dbReference type="EMBL" id="KAJ7720212.1"/>
    </source>
</evidence>
<dbReference type="EMBL" id="JARJLG010000282">
    <property type="protein sequence ID" value="KAJ7720212.1"/>
    <property type="molecule type" value="Genomic_DNA"/>
</dbReference>
<accession>A0AAD7HH58</accession>
<sequence>MPSGELQPKSDIPLHRLLPPGPPLLFMLCGGALQPPVRSYSGTFFERVHLKAMGLHIQLGHSGYKTCTTPRPGHKSFMVIDWKGPHIASIDFCGEPQTAATFRVLELFHILALQGKVMTYDFYSGLEKLVDNTGMLKIKDRYNAFMRMIRQWHNMKMLKRGGQGTTRRGRWQRWQRGSWAPIVPHVLDRT</sequence>
<gene>
    <name evidence="2" type="ORF">DFH07DRAFT_972687</name>
</gene>
<dbReference type="Pfam" id="PF18803">
    <property type="entry name" value="CxC2"/>
    <property type="match status" value="2"/>
</dbReference>
<feature type="domain" description="CxC2-like cysteine cluster KDZ transposase-associated" evidence="1">
    <location>
        <begin position="95"/>
        <end position="134"/>
    </location>
</feature>
<evidence type="ECO:0000259" key="1">
    <source>
        <dbReference type="Pfam" id="PF18803"/>
    </source>
</evidence>
<protein>
    <recommendedName>
        <fullName evidence="1">CxC2-like cysteine cluster KDZ transposase-associated domain-containing protein</fullName>
    </recommendedName>
</protein>
<dbReference type="Proteomes" id="UP001215280">
    <property type="component" value="Unassembled WGS sequence"/>
</dbReference>
<organism evidence="2 3">
    <name type="scientific">Mycena maculata</name>
    <dbReference type="NCBI Taxonomy" id="230809"/>
    <lineage>
        <taxon>Eukaryota</taxon>
        <taxon>Fungi</taxon>
        <taxon>Dikarya</taxon>
        <taxon>Basidiomycota</taxon>
        <taxon>Agaricomycotina</taxon>
        <taxon>Agaricomycetes</taxon>
        <taxon>Agaricomycetidae</taxon>
        <taxon>Agaricales</taxon>
        <taxon>Marasmiineae</taxon>
        <taxon>Mycenaceae</taxon>
        <taxon>Mycena</taxon>
    </lineage>
</organism>
<feature type="domain" description="CxC2-like cysteine cluster KDZ transposase-associated" evidence="1">
    <location>
        <begin position="50"/>
        <end position="94"/>
    </location>
</feature>